<gene>
    <name evidence="2" type="ORF">EYF80_064315</name>
</gene>
<evidence type="ECO:0000313" key="3">
    <source>
        <dbReference type="Proteomes" id="UP000314294"/>
    </source>
</evidence>
<sequence>MQTRTHNALLLPRGGGYVTPPPLRPPQRDQLFPPPRLLHPDPSTLTRLLHPDPTSNIANTPFYEMTPERIISLWSLMMNI</sequence>
<feature type="region of interest" description="Disordered" evidence="1">
    <location>
        <begin position="1"/>
        <end position="32"/>
    </location>
</feature>
<dbReference type="AlphaFoldDB" id="A0A4Z2EAI9"/>
<name>A0A4Z2EAI9_9TELE</name>
<organism evidence="2 3">
    <name type="scientific">Liparis tanakae</name>
    <name type="common">Tanaka's snailfish</name>
    <dbReference type="NCBI Taxonomy" id="230148"/>
    <lineage>
        <taxon>Eukaryota</taxon>
        <taxon>Metazoa</taxon>
        <taxon>Chordata</taxon>
        <taxon>Craniata</taxon>
        <taxon>Vertebrata</taxon>
        <taxon>Euteleostomi</taxon>
        <taxon>Actinopterygii</taxon>
        <taxon>Neopterygii</taxon>
        <taxon>Teleostei</taxon>
        <taxon>Neoteleostei</taxon>
        <taxon>Acanthomorphata</taxon>
        <taxon>Eupercaria</taxon>
        <taxon>Perciformes</taxon>
        <taxon>Cottioidei</taxon>
        <taxon>Cottales</taxon>
        <taxon>Liparidae</taxon>
        <taxon>Liparis</taxon>
    </lineage>
</organism>
<comment type="caution">
    <text evidence="2">The sequence shown here is derived from an EMBL/GenBank/DDBJ whole genome shotgun (WGS) entry which is preliminary data.</text>
</comment>
<evidence type="ECO:0000313" key="2">
    <source>
        <dbReference type="EMBL" id="TNN25554.1"/>
    </source>
</evidence>
<dbReference type="Proteomes" id="UP000314294">
    <property type="component" value="Unassembled WGS sequence"/>
</dbReference>
<dbReference type="EMBL" id="SRLO01012223">
    <property type="protein sequence ID" value="TNN25554.1"/>
    <property type="molecule type" value="Genomic_DNA"/>
</dbReference>
<reference evidence="2 3" key="1">
    <citation type="submission" date="2019-03" db="EMBL/GenBank/DDBJ databases">
        <title>First draft genome of Liparis tanakae, snailfish: a comprehensive survey of snailfish specific genes.</title>
        <authorList>
            <person name="Kim W."/>
            <person name="Song I."/>
            <person name="Jeong J.-H."/>
            <person name="Kim D."/>
            <person name="Kim S."/>
            <person name="Ryu S."/>
            <person name="Song J.Y."/>
            <person name="Lee S.K."/>
        </authorList>
    </citation>
    <scope>NUCLEOTIDE SEQUENCE [LARGE SCALE GENOMIC DNA]</scope>
    <source>
        <tissue evidence="2">Muscle</tissue>
    </source>
</reference>
<evidence type="ECO:0000256" key="1">
    <source>
        <dbReference type="SAM" id="MobiDB-lite"/>
    </source>
</evidence>
<proteinExistence type="predicted"/>
<protein>
    <submittedName>
        <fullName evidence="2">Uncharacterized protein</fullName>
    </submittedName>
</protein>
<keyword evidence="3" id="KW-1185">Reference proteome</keyword>
<accession>A0A4Z2EAI9</accession>